<evidence type="ECO:0000256" key="1">
    <source>
        <dbReference type="SAM" id="MobiDB-lite"/>
    </source>
</evidence>
<feature type="region of interest" description="Disordered" evidence="1">
    <location>
        <begin position="1"/>
        <end position="44"/>
    </location>
</feature>
<evidence type="ECO:0000313" key="2">
    <source>
        <dbReference type="EMBL" id="SBO98098.1"/>
    </source>
</evidence>
<protein>
    <submittedName>
        <fullName evidence="2">Secreted protein</fullName>
    </submittedName>
</protein>
<proteinExistence type="predicted"/>
<gene>
    <name evidence="2" type="ORF">BN4615_P7614</name>
</gene>
<sequence length="99" mass="10711">MKGDYVPVTIKQEVLPGEGRSGDAGESSGRSPDPTGRDADSTSWSHACRWAAGRTWPWSTTRAALSCTSKYGQGFHGWIGDVRIVARALRPKAFLTPYA</sequence>
<dbReference type="RefSeq" id="WP_225266811.1">
    <property type="nucleotide sequence ID" value="NZ_CP084058.1"/>
</dbReference>
<reference evidence="2" key="1">
    <citation type="submission" date="2016-04" db="EMBL/GenBank/DDBJ databases">
        <authorList>
            <person name="Evans L.H."/>
            <person name="Alamgir A."/>
            <person name="Owens N."/>
            <person name="Weber N.D."/>
            <person name="Virtaneva K."/>
            <person name="Barbian K."/>
            <person name="Babar A."/>
            <person name="Rosenke K."/>
        </authorList>
    </citation>
    <scope>NUCLEOTIDE SEQUENCE</scope>
    <source>
        <strain evidence="2">Nono1</strain>
    </source>
</reference>
<name>A0A1M4EHE2_9ACTN</name>
<accession>A0A1M4EHE2</accession>
<dbReference type="EMBL" id="LT559118">
    <property type="protein sequence ID" value="SBO98098.1"/>
    <property type="molecule type" value="Genomic_DNA"/>
</dbReference>
<organism evidence="2">
    <name type="scientific">Nonomuraea gerenzanensis</name>
    <dbReference type="NCBI Taxonomy" id="93944"/>
    <lineage>
        <taxon>Bacteria</taxon>
        <taxon>Bacillati</taxon>
        <taxon>Actinomycetota</taxon>
        <taxon>Actinomycetes</taxon>
        <taxon>Streptosporangiales</taxon>
        <taxon>Streptosporangiaceae</taxon>
        <taxon>Nonomuraea</taxon>
    </lineage>
</organism>
<dbReference type="AlphaFoldDB" id="A0A1M4EHE2"/>